<dbReference type="Proteomes" id="UP000054516">
    <property type="component" value="Unassembled WGS sequence"/>
</dbReference>
<keyword evidence="1" id="KW-0472">Membrane</keyword>
<organism evidence="2">
    <name type="scientific">Rosellinia necatrix</name>
    <name type="common">White root-rot fungus</name>
    <dbReference type="NCBI Taxonomy" id="77044"/>
    <lineage>
        <taxon>Eukaryota</taxon>
        <taxon>Fungi</taxon>
        <taxon>Dikarya</taxon>
        <taxon>Ascomycota</taxon>
        <taxon>Pezizomycotina</taxon>
        <taxon>Sordariomycetes</taxon>
        <taxon>Xylariomycetidae</taxon>
        <taxon>Xylariales</taxon>
        <taxon>Xylariaceae</taxon>
        <taxon>Rosellinia</taxon>
    </lineage>
</organism>
<keyword evidence="1" id="KW-0812">Transmembrane</keyword>
<feature type="transmembrane region" description="Helical" evidence="1">
    <location>
        <begin position="107"/>
        <end position="129"/>
    </location>
</feature>
<protein>
    <submittedName>
        <fullName evidence="2">Uncharacterized protein</fullName>
    </submittedName>
</protein>
<gene>
    <name evidence="2" type="ORF">SAMD00023353_7700240</name>
</gene>
<keyword evidence="3" id="KW-1185">Reference proteome</keyword>
<evidence type="ECO:0000313" key="2">
    <source>
        <dbReference type="EMBL" id="GAP92157.1"/>
    </source>
</evidence>
<keyword evidence="1" id="KW-1133">Transmembrane helix</keyword>
<evidence type="ECO:0000313" key="3">
    <source>
        <dbReference type="Proteomes" id="UP000054516"/>
    </source>
</evidence>
<feature type="transmembrane region" description="Helical" evidence="1">
    <location>
        <begin position="35"/>
        <end position="55"/>
    </location>
</feature>
<evidence type="ECO:0000256" key="1">
    <source>
        <dbReference type="SAM" id="Phobius"/>
    </source>
</evidence>
<accession>A0A1W2TU76</accession>
<dbReference type="AlphaFoldDB" id="A0A1W2TU76"/>
<dbReference type="EMBL" id="DF977522">
    <property type="protein sequence ID" value="GAP92157.1"/>
    <property type="molecule type" value="Genomic_DNA"/>
</dbReference>
<name>A0A1W2TU76_ROSNE</name>
<proteinExistence type="predicted"/>
<feature type="transmembrane region" description="Helical" evidence="1">
    <location>
        <begin position="7"/>
        <end position="29"/>
    </location>
</feature>
<feature type="transmembrane region" description="Helical" evidence="1">
    <location>
        <begin position="76"/>
        <end position="95"/>
    </location>
</feature>
<reference evidence="2" key="1">
    <citation type="submission" date="2016-03" db="EMBL/GenBank/DDBJ databases">
        <title>Draft genome sequence of Rosellinia necatrix.</title>
        <authorList>
            <person name="Kanematsu S."/>
        </authorList>
    </citation>
    <scope>NUCLEOTIDE SEQUENCE [LARGE SCALE GENOMIC DNA]</scope>
    <source>
        <strain evidence="2">W97</strain>
    </source>
</reference>
<sequence>MYRLSIIFGIVIGSLLDSLVMTSFYITLLPALLRAWWGPLAMRSGCALVLFALLADSGPRLAFFGSDLRRRRSRRHHHAAALLFASALTAAALYLEILCLASAAASGHPVCECYLLACFAVSAAARMLYRFAGGRRIAYGEW</sequence>